<keyword evidence="3 7" id="KW-0479">Metal-binding</keyword>
<comment type="cofactor">
    <cofactor evidence="1 7">
        <name>Zn(2+)</name>
        <dbReference type="ChEBI" id="CHEBI:29105"/>
    </cofactor>
</comment>
<dbReference type="CDD" id="cd08282">
    <property type="entry name" value="PFDH_like"/>
    <property type="match status" value="1"/>
</dbReference>
<dbReference type="InterPro" id="IPR002328">
    <property type="entry name" value="ADH_Zn_CS"/>
</dbReference>
<evidence type="ECO:0000259" key="9">
    <source>
        <dbReference type="Pfam" id="PF08240"/>
    </source>
</evidence>
<dbReference type="SUPFAM" id="SSF51735">
    <property type="entry name" value="NAD(P)-binding Rossmann-fold domains"/>
    <property type="match status" value="1"/>
</dbReference>
<dbReference type="InterPro" id="IPR013149">
    <property type="entry name" value="ADH-like_C"/>
</dbReference>
<dbReference type="InterPro" id="IPR036291">
    <property type="entry name" value="NAD(P)-bd_dom_sf"/>
</dbReference>
<organism evidence="10 11">
    <name type="scientific">Phomopsis amygdali</name>
    <name type="common">Fusicoccum amygdali</name>
    <dbReference type="NCBI Taxonomy" id="1214568"/>
    <lineage>
        <taxon>Eukaryota</taxon>
        <taxon>Fungi</taxon>
        <taxon>Dikarya</taxon>
        <taxon>Ascomycota</taxon>
        <taxon>Pezizomycotina</taxon>
        <taxon>Sordariomycetes</taxon>
        <taxon>Sordariomycetidae</taxon>
        <taxon>Diaporthales</taxon>
        <taxon>Diaporthaceae</taxon>
        <taxon>Diaporthe</taxon>
    </lineage>
</organism>
<keyword evidence="6" id="KW-0520">NAD</keyword>
<dbReference type="EMBL" id="JAUJFL010000007">
    <property type="protein sequence ID" value="KAK2599783.1"/>
    <property type="molecule type" value="Genomic_DNA"/>
</dbReference>
<dbReference type="InterPro" id="IPR013154">
    <property type="entry name" value="ADH-like_N"/>
</dbReference>
<comment type="similarity">
    <text evidence="2 7">Belongs to the zinc-containing alcohol dehydrogenase family.</text>
</comment>
<evidence type="ECO:0000256" key="4">
    <source>
        <dbReference type="ARBA" id="ARBA00022833"/>
    </source>
</evidence>
<evidence type="ECO:0000256" key="1">
    <source>
        <dbReference type="ARBA" id="ARBA00001947"/>
    </source>
</evidence>
<feature type="domain" description="Alcohol dehydrogenase-like C-terminal" evidence="8">
    <location>
        <begin position="225"/>
        <end position="294"/>
    </location>
</feature>
<feature type="domain" description="Alcohol dehydrogenase-like N-terminal" evidence="9">
    <location>
        <begin position="29"/>
        <end position="126"/>
    </location>
</feature>
<evidence type="ECO:0000313" key="11">
    <source>
        <dbReference type="Proteomes" id="UP001265746"/>
    </source>
</evidence>
<keyword evidence="4 7" id="KW-0862">Zinc</keyword>
<comment type="caution">
    <text evidence="10">The sequence shown here is derived from an EMBL/GenBank/DDBJ whole genome shotgun (WGS) entry which is preliminary data.</text>
</comment>
<evidence type="ECO:0000256" key="6">
    <source>
        <dbReference type="ARBA" id="ARBA00023027"/>
    </source>
</evidence>
<dbReference type="Pfam" id="PF00107">
    <property type="entry name" value="ADH_zinc_N"/>
    <property type="match status" value="1"/>
</dbReference>
<sequence>MSATMKAVNYSGPFKVTVQDVEAPRIEHPDDVIVKVTTSAICGSDLHMYEGRTGAQPGITFGHENMGIVEEVGSGVTLLEKGDRVVMPFNVADGRCRNCEEGKTAFCTGVNPGFAGGAYGYVVSTSSEWLPRLNFPESTDDAVLYRANHSLTSWTIRLWDLIEVAKRSQYLRVPYADFNALKLPPGTEHEADFILLADIFPTGWHGVTLSGFQPGESVAVFGGGPVGLMAAYSAVLRGASRVFLVDRVKERLDAASKIGAVAVSFEEFDPVEKIIELNGGMVDRSVDAVGYQAVSKGGSSEVPNIVLENMIKVTRPCGGLGIPGLYVPTDPGAPDKAAGEGMISLSFGKLFEKGLSLATGQCNVKAYNRYLRDLIIAGKAKPSFVVSHEIDIDEAPTAYEKFDKRIEGYTKVLIHPNGPIASTGGDSSKGAAVWGEGGKGIRSVEKAIKSWV</sequence>
<evidence type="ECO:0000256" key="5">
    <source>
        <dbReference type="ARBA" id="ARBA00023002"/>
    </source>
</evidence>
<dbReference type="InterPro" id="IPR011032">
    <property type="entry name" value="GroES-like_sf"/>
</dbReference>
<dbReference type="Gene3D" id="3.40.50.720">
    <property type="entry name" value="NAD(P)-binding Rossmann-like Domain"/>
    <property type="match status" value="1"/>
</dbReference>
<keyword evidence="11" id="KW-1185">Reference proteome</keyword>
<evidence type="ECO:0000256" key="2">
    <source>
        <dbReference type="ARBA" id="ARBA00008072"/>
    </source>
</evidence>
<evidence type="ECO:0000313" key="10">
    <source>
        <dbReference type="EMBL" id="KAK2599783.1"/>
    </source>
</evidence>
<dbReference type="PANTHER" id="PTHR42813:SF3">
    <property type="entry name" value="GLUTATHIONE-INDEPENDENT FORMALDEHYDE DEHYDROGENASE"/>
    <property type="match status" value="1"/>
</dbReference>
<dbReference type="PANTHER" id="PTHR42813">
    <property type="entry name" value="ZINC-TYPE ALCOHOL DEHYDROGENASE-LIKE"/>
    <property type="match status" value="1"/>
</dbReference>
<dbReference type="PROSITE" id="PS00059">
    <property type="entry name" value="ADH_ZINC"/>
    <property type="match status" value="1"/>
</dbReference>
<protein>
    <submittedName>
        <fullName evidence="10">Uncharacterized protein</fullName>
    </submittedName>
</protein>
<keyword evidence="5" id="KW-0560">Oxidoreductase</keyword>
<dbReference type="SUPFAM" id="SSF50129">
    <property type="entry name" value="GroES-like"/>
    <property type="match status" value="1"/>
</dbReference>
<dbReference type="GO" id="GO:0016491">
    <property type="term" value="F:oxidoreductase activity"/>
    <property type="evidence" value="ECO:0007669"/>
    <property type="project" value="UniProtKB-KW"/>
</dbReference>
<gene>
    <name evidence="10" type="ORF">N8I77_011508</name>
</gene>
<proteinExistence type="inferred from homology"/>
<dbReference type="AlphaFoldDB" id="A0AAD9S8G4"/>
<evidence type="ECO:0000259" key="8">
    <source>
        <dbReference type="Pfam" id="PF00107"/>
    </source>
</evidence>
<dbReference type="Proteomes" id="UP001265746">
    <property type="component" value="Unassembled WGS sequence"/>
</dbReference>
<evidence type="ECO:0000256" key="7">
    <source>
        <dbReference type="RuleBase" id="RU361277"/>
    </source>
</evidence>
<evidence type="ECO:0000256" key="3">
    <source>
        <dbReference type="ARBA" id="ARBA00022723"/>
    </source>
</evidence>
<dbReference type="Pfam" id="PF08240">
    <property type="entry name" value="ADH_N"/>
    <property type="match status" value="1"/>
</dbReference>
<dbReference type="GO" id="GO:0008270">
    <property type="term" value="F:zinc ion binding"/>
    <property type="evidence" value="ECO:0007669"/>
    <property type="project" value="InterPro"/>
</dbReference>
<dbReference type="Gene3D" id="3.90.180.10">
    <property type="entry name" value="Medium-chain alcohol dehydrogenases, catalytic domain"/>
    <property type="match status" value="1"/>
</dbReference>
<accession>A0AAD9S8G4</accession>
<name>A0AAD9S8G4_PHOAM</name>
<reference evidence="10" key="1">
    <citation type="submission" date="2023-06" db="EMBL/GenBank/DDBJ databases">
        <authorList>
            <person name="Noh H."/>
        </authorList>
    </citation>
    <scope>NUCLEOTIDE SEQUENCE</scope>
    <source>
        <strain evidence="10">DUCC20226</strain>
    </source>
</reference>